<organism evidence="1 2">
    <name type="scientific">Hymenolepis diminuta</name>
    <name type="common">Rat tapeworm</name>
    <dbReference type="NCBI Taxonomy" id="6216"/>
    <lineage>
        <taxon>Eukaryota</taxon>
        <taxon>Metazoa</taxon>
        <taxon>Spiralia</taxon>
        <taxon>Lophotrochozoa</taxon>
        <taxon>Platyhelminthes</taxon>
        <taxon>Cestoda</taxon>
        <taxon>Eucestoda</taxon>
        <taxon>Cyclophyllidea</taxon>
        <taxon>Hymenolepididae</taxon>
        <taxon>Hymenolepis</taxon>
    </lineage>
</organism>
<proteinExistence type="predicted"/>
<evidence type="ECO:0000313" key="1">
    <source>
        <dbReference type="EMBL" id="VUZ57388.1"/>
    </source>
</evidence>
<keyword evidence="2" id="KW-1185">Reference proteome</keyword>
<name>A0A564ZEW0_HYMDI</name>
<reference evidence="1 2" key="1">
    <citation type="submission" date="2019-07" db="EMBL/GenBank/DDBJ databases">
        <authorList>
            <person name="Jastrzebski P J."/>
            <person name="Paukszto L."/>
            <person name="Jastrzebski P J."/>
        </authorList>
    </citation>
    <scope>NUCLEOTIDE SEQUENCE [LARGE SCALE GENOMIC DNA]</scope>
    <source>
        <strain evidence="1 2">WMS-il1</strain>
    </source>
</reference>
<dbReference type="AlphaFoldDB" id="A0A564ZEW0"/>
<dbReference type="Proteomes" id="UP000321570">
    <property type="component" value="Unassembled WGS sequence"/>
</dbReference>
<dbReference type="EMBL" id="CABIJS010000717">
    <property type="protein sequence ID" value="VUZ57388.1"/>
    <property type="molecule type" value="Genomic_DNA"/>
</dbReference>
<gene>
    <name evidence="1" type="ORF">WMSIL1_LOCUS14843</name>
</gene>
<evidence type="ECO:0000313" key="2">
    <source>
        <dbReference type="Proteomes" id="UP000321570"/>
    </source>
</evidence>
<protein>
    <submittedName>
        <fullName evidence="1">Uncharacterized protein</fullName>
    </submittedName>
</protein>
<accession>A0A564ZEW0</accession>
<sequence>MAYAKGFAQFSSSAGWIFINDNLQLLRIEFFERPALGSSFRLKSFFLKPPSAGLFIHNIISKSVFECFCC</sequence>